<dbReference type="GO" id="GO:0060271">
    <property type="term" value="P:cilium assembly"/>
    <property type="evidence" value="ECO:0007669"/>
    <property type="project" value="TreeGrafter"/>
</dbReference>
<feature type="compositionally biased region" description="Polar residues" evidence="3">
    <location>
        <begin position="161"/>
        <end position="185"/>
    </location>
</feature>
<dbReference type="InterPro" id="IPR047002">
    <property type="entry name" value="Tcp10_C_sf"/>
</dbReference>
<feature type="domain" description="Centromere protein J C-terminal" evidence="4">
    <location>
        <begin position="574"/>
        <end position="606"/>
    </location>
</feature>
<dbReference type="Gene3D" id="2.60.450.20">
    <property type="match status" value="1"/>
</dbReference>
<feature type="coiled-coil region" evidence="2">
    <location>
        <begin position="321"/>
        <end position="466"/>
    </location>
</feature>
<name>A0A8C6TRI6_9GOBI</name>
<dbReference type="AlphaFoldDB" id="A0A8C6TRI6"/>
<dbReference type="Pfam" id="PF07202">
    <property type="entry name" value="Tcp10_C"/>
    <property type="match status" value="3"/>
</dbReference>
<reference evidence="5" key="1">
    <citation type="submission" date="2025-08" db="UniProtKB">
        <authorList>
            <consortium name="Ensembl"/>
        </authorList>
    </citation>
    <scope>IDENTIFICATION</scope>
</reference>
<evidence type="ECO:0000313" key="6">
    <source>
        <dbReference type="Proteomes" id="UP000694523"/>
    </source>
</evidence>
<sequence length="691" mass="79259">MKNVSLFPMQSDPRGTVPLVHPKRVFLKKGKGLLRFTSQKVSNQHSRPLPPAKAIIRSYSEPISLQQVQTGCAQKLPVQRKTATVCKDFPQTSSFRQDTKTVRLKMLQSHLRLHVPPSGPVQGLSEEQAYTQPAEPTALKAPCGGNIPRVNRPQDEIPKAVSSTQPGQVQSIQRLEPSAQGQGKASDSLEKSFQERLLHWESTQQKESVELGEFELLEQAAEELSFSSNSSFVLKVLQMDQQRPLQQRRLSSTPIKSPPDHPEVPSRKRVISSLSNSGNAALSCHVPSWWYWESPVLSEAVYGLKFNYSQYFFPTAPQAQSQLLRDRLVELEVQIERFKKENATLTKVRKDNQKLQEDLRRERFDFEQMKAQEMTRFEEYKREENRKLQRERKLLEKHMSAARAIPNKSERQEIQGLKQQLSSLQEELKRKESRWANTHSRLRHQLQALGQDNSTLRDEVKTLEKLRLTAWKKNSTDSDKSSLVMVTLSSGKSQWANTDIFRRSDMVTLPQQVEQLLSSGARLMVFPNGTKKEVSPDGRIVKVIFFNGDTKELTDDQRVIYFYAEAKTTHITYPDGMEVLHFPNNQTEKHFPDGHKEITFPDHTVKTLYPNGREESVLTDGTIIQVHPDGSKEIHFNTGQKEVHTAEYKRREYPDGTVKTVYSDGRQETRYPTGRLRIKDREGNVILDNRA</sequence>
<accession>A0A8C6TRI6</accession>
<dbReference type="GO" id="GO:0061511">
    <property type="term" value="P:centriole elongation"/>
    <property type="evidence" value="ECO:0007669"/>
    <property type="project" value="TreeGrafter"/>
</dbReference>
<feature type="region of interest" description="Disordered" evidence="3">
    <location>
        <begin position="136"/>
        <end position="190"/>
    </location>
</feature>
<feature type="domain" description="Centromere protein J C-terminal" evidence="4">
    <location>
        <begin position="648"/>
        <end position="677"/>
    </location>
</feature>
<evidence type="ECO:0000256" key="1">
    <source>
        <dbReference type="ARBA" id="ARBA00005627"/>
    </source>
</evidence>
<feature type="domain" description="Centromere protein J C-terminal" evidence="4">
    <location>
        <begin position="610"/>
        <end position="644"/>
    </location>
</feature>
<dbReference type="PANTHER" id="PTHR10331">
    <property type="entry name" value="T COMPLEX PROTEIN 10"/>
    <property type="match status" value="1"/>
</dbReference>
<dbReference type="PANTHER" id="PTHR10331:SF27">
    <property type="entry name" value="CENTROMERE PROTEIN J"/>
    <property type="match status" value="1"/>
</dbReference>
<dbReference type="Ensembl" id="ENSNMLT00000027432.1">
    <property type="protein sequence ID" value="ENSNMLP00000024523.1"/>
    <property type="gene ID" value="ENSNMLG00000015714.1"/>
</dbReference>
<feature type="region of interest" description="Disordered" evidence="3">
    <location>
        <begin position="245"/>
        <end position="267"/>
    </location>
</feature>
<evidence type="ECO:0000256" key="3">
    <source>
        <dbReference type="SAM" id="MobiDB-lite"/>
    </source>
</evidence>
<reference evidence="5" key="2">
    <citation type="submission" date="2025-09" db="UniProtKB">
        <authorList>
            <consortium name="Ensembl"/>
        </authorList>
    </citation>
    <scope>IDENTIFICATION</scope>
</reference>
<evidence type="ECO:0000256" key="2">
    <source>
        <dbReference type="SAM" id="Coils"/>
    </source>
</evidence>
<comment type="similarity">
    <text evidence="1">Belongs to the TCP10 family.</text>
</comment>
<keyword evidence="6" id="KW-1185">Reference proteome</keyword>
<dbReference type="Proteomes" id="UP000694523">
    <property type="component" value="Unplaced"/>
</dbReference>
<proteinExistence type="inferred from homology"/>
<evidence type="ECO:0000313" key="5">
    <source>
        <dbReference type="Ensembl" id="ENSNMLP00000024523.1"/>
    </source>
</evidence>
<evidence type="ECO:0000259" key="4">
    <source>
        <dbReference type="Pfam" id="PF07202"/>
    </source>
</evidence>
<dbReference type="GO" id="GO:0005814">
    <property type="term" value="C:centriole"/>
    <property type="evidence" value="ECO:0007669"/>
    <property type="project" value="TreeGrafter"/>
</dbReference>
<dbReference type="GO" id="GO:0005813">
    <property type="term" value="C:centrosome"/>
    <property type="evidence" value="ECO:0007669"/>
    <property type="project" value="TreeGrafter"/>
</dbReference>
<dbReference type="InterPro" id="IPR026581">
    <property type="entry name" value="TCP10L/CENPJ"/>
</dbReference>
<organism evidence="5 6">
    <name type="scientific">Neogobius melanostomus</name>
    <name type="common">round goby</name>
    <dbReference type="NCBI Taxonomy" id="47308"/>
    <lineage>
        <taxon>Eukaryota</taxon>
        <taxon>Metazoa</taxon>
        <taxon>Chordata</taxon>
        <taxon>Craniata</taxon>
        <taxon>Vertebrata</taxon>
        <taxon>Euteleostomi</taxon>
        <taxon>Actinopterygii</taxon>
        <taxon>Neopterygii</taxon>
        <taxon>Teleostei</taxon>
        <taxon>Neoteleostei</taxon>
        <taxon>Acanthomorphata</taxon>
        <taxon>Gobiaria</taxon>
        <taxon>Gobiiformes</taxon>
        <taxon>Gobioidei</taxon>
        <taxon>Gobiidae</taxon>
        <taxon>Benthophilinae</taxon>
        <taxon>Neogobiini</taxon>
        <taxon>Neogobius</taxon>
    </lineage>
</organism>
<protein>
    <recommendedName>
        <fullName evidence="4">Centromere protein J C-terminal domain-containing protein</fullName>
    </recommendedName>
</protein>
<dbReference type="InterPro" id="IPR009852">
    <property type="entry name" value="CENPJ_C_dom"/>
</dbReference>
<dbReference type="GO" id="GO:0015631">
    <property type="term" value="F:tubulin binding"/>
    <property type="evidence" value="ECO:0007669"/>
    <property type="project" value="TreeGrafter"/>
</dbReference>
<keyword evidence="2" id="KW-0175">Coiled coil</keyword>